<dbReference type="Gene3D" id="2.60.120.260">
    <property type="entry name" value="Galactose-binding domain-like"/>
    <property type="match status" value="1"/>
</dbReference>
<dbReference type="InterPro" id="IPR008979">
    <property type="entry name" value="Galactose-bd-like_sf"/>
</dbReference>
<organism evidence="2 3">
    <name type="scientific">Defluviimonas salinarum</name>
    <dbReference type="NCBI Taxonomy" id="2992147"/>
    <lineage>
        <taxon>Bacteria</taxon>
        <taxon>Pseudomonadati</taxon>
        <taxon>Pseudomonadota</taxon>
        <taxon>Alphaproteobacteria</taxon>
        <taxon>Rhodobacterales</taxon>
        <taxon>Paracoccaceae</taxon>
        <taxon>Albidovulum</taxon>
    </lineage>
</organism>
<sequence length="276" mass="29359">MKRKSEPMRSMLPAMLLVGAFALPAWAASIMISAYSIDEVAGGALPEVSEVTAIEAIIVFRSSQPLACSVVFGESPDFGRIAVDDDMNGGAHSDHHPVLSGLTPDTEYFYRVQGTGHDGKLYVGDVRSFRTLQQAAAQPNLADLSEGARIRSVSSNFGGAANDGAWGANAAIDGNRATAWSSNGDGDGAFIEIELSKTARIGEVAIWSRSMADGTSRIASFTLTDDADHKHGPFVLPDTKEAHRFPLLTETRTLRLDVVESTGGNTGLVEFSVFPR</sequence>
<keyword evidence="3" id="KW-1185">Reference proteome</keyword>
<dbReference type="Proteomes" id="UP001207582">
    <property type="component" value="Unassembled WGS sequence"/>
</dbReference>
<protein>
    <submittedName>
        <fullName evidence="2">Discoidin domain-containing protein</fullName>
    </submittedName>
</protein>
<dbReference type="InterPro" id="IPR000421">
    <property type="entry name" value="FA58C"/>
</dbReference>
<name>A0ABT3J828_9RHOB</name>
<feature type="domain" description="F5/8 type C" evidence="1">
    <location>
        <begin position="136"/>
        <end position="232"/>
    </location>
</feature>
<dbReference type="EMBL" id="JAPDOG010000026">
    <property type="protein sequence ID" value="MCW3783841.1"/>
    <property type="molecule type" value="Genomic_DNA"/>
</dbReference>
<proteinExistence type="predicted"/>
<evidence type="ECO:0000259" key="1">
    <source>
        <dbReference type="PROSITE" id="PS50022"/>
    </source>
</evidence>
<evidence type="ECO:0000313" key="2">
    <source>
        <dbReference type="EMBL" id="MCW3783841.1"/>
    </source>
</evidence>
<reference evidence="2 3" key="1">
    <citation type="submission" date="2022-10" db="EMBL/GenBank/DDBJ databases">
        <title>Defluviimonas sp. CAU 1641 isolated from mud.</title>
        <authorList>
            <person name="Kim W."/>
        </authorList>
    </citation>
    <scope>NUCLEOTIDE SEQUENCE [LARGE SCALE GENOMIC DNA]</scope>
    <source>
        <strain evidence="2 3">CAU 1641</strain>
    </source>
</reference>
<dbReference type="SUPFAM" id="SSF49785">
    <property type="entry name" value="Galactose-binding domain-like"/>
    <property type="match status" value="1"/>
</dbReference>
<dbReference type="SUPFAM" id="SSF49363">
    <property type="entry name" value="Purple acid phosphatase, N-terminal domain"/>
    <property type="match status" value="1"/>
</dbReference>
<accession>A0ABT3J828</accession>
<dbReference type="PROSITE" id="PS50022">
    <property type="entry name" value="FA58C_3"/>
    <property type="match status" value="1"/>
</dbReference>
<gene>
    <name evidence="2" type="ORF">OM960_20085</name>
</gene>
<evidence type="ECO:0000313" key="3">
    <source>
        <dbReference type="Proteomes" id="UP001207582"/>
    </source>
</evidence>
<dbReference type="InterPro" id="IPR008963">
    <property type="entry name" value="Purple_acid_Pase-like_N"/>
</dbReference>
<comment type="caution">
    <text evidence="2">The sequence shown here is derived from an EMBL/GenBank/DDBJ whole genome shotgun (WGS) entry which is preliminary data.</text>
</comment>
<dbReference type="Pfam" id="PF00754">
    <property type="entry name" value="F5_F8_type_C"/>
    <property type="match status" value="1"/>
</dbReference>